<feature type="region of interest" description="Disordered" evidence="14">
    <location>
        <begin position="1448"/>
        <end position="1467"/>
    </location>
</feature>
<dbReference type="InterPro" id="IPR034732">
    <property type="entry name" value="EPHD"/>
</dbReference>
<dbReference type="GO" id="GO:0045893">
    <property type="term" value="P:positive regulation of DNA-templated transcription"/>
    <property type="evidence" value="ECO:0007669"/>
    <property type="project" value="TreeGrafter"/>
</dbReference>
<evidence type="ECO:0000313" key="19">
    <source>
        <dbReference type="EMBL" id="CAI9092651.1"/>
    </source>
</evidence>
<comment type="subcellular location">
    <subcellularLocation>
        <location evidence="1">Nucleus</location>
    </subcellularLocation>
</comment>
<dbReference type="GO" id="GO:0032259">
    <property type="term" value="P:methylation"/>
    <property type="evidence" value="ECO:0007669"/>
    <property type="project" value="UniProtKB-KW"/>
</dbReference>
<dbReference type="InterPro" id="IPR046341">
    <property type="entry name" value="SET_dom_sf"/>
</dbReference>
<evidence type="ECO:0000256" key="4">
    <source>
        <dbReference type="ARBA" id="ARBA00022691"/>
    </source>
</evidence>
<evidence type="ECO:0000259" key="16">
    <source>
        <dbReference type="PROSITE" id="PS50280"/>
    </source>
</evidence>
<keyword evidence="8" id="KW-0862">Zinc</keyword>
<feature type="region of interest" description="Disordered" evidence="14">
    <location>
        <begin position="812"/>
        <end position="831"/>
    </location>
</feature>
<dbReference type="InterPro" id="IPR011011">
    <property type="entry name" value="Znf_FYVE_PHD"/>
</dbReference>
<dbReference type="PROSITE" id="PS51805">
    <property type="entry name" value="EPHD"/>
    <property type="match status" value="1"/>
</dbReference>
<dbReference type="SMART" id="SM00317">
    <property type="entry name" value="SET"/>
    <property type="match status" value="1"/>
</dbReference>
<feature type="domain" description="PHD-type" evidence="18">
    <location>
        <begin position="1701"/>
        <end position="1814"/>
    </location>
</feature>
<dbReference type="CDD" id="cd15571">
    <property type="entry name" value="ePHD"/>
    <property type="match status" value="1"/>
</dbReference>
<keyword evidence="5" id="KW-0479">Metal-binding</keyword>
<keyword evidence="2" id="KW-0489">Methyltransferase</keyword>
<keyword evidence="12" id="KW-0539">Nucleus</keyword>
<proteinExistence type="predicted"/>
<keyword evidence="3" id="KW-0808">Transferase</keyword>
<dbReference type="InterPro" id="IPR019786">
    <property type="entry name" value="Zinc_finger_PHD-type_CS"/>
</dbReference>
<keyword evidence="9" id="KW-0156">Chromatin regulator</keyword>
<evidence type="ECO:0000256" key="13">
    <source>
        <dbReference type="PROSITE-ProRule" id="PRU00146"/>
    </source>
</evidence>
<name>A0AAV1CAL6_OLDCO</name>
<evidence type="ECO:0000256" key="12">
    <source>
        <dbReference type="ARBA" id="ARBA00023242"/>
    </source>
</evidence>
<dbReference type="PROSITE" id="PS01359">
    <property type="entry name" value="ZF_PHD_1"/>
    <property type="match status" value="1"/>
</dbReference>
<feature type="region of interest" description="Disordered" evidence="14">
    <location>
        <begin position="1208"/>
        <end position="1241"/>
    </location>
</feature>
<evidence type="ECO:0000259" key="15">
    <source>
        <dbReference type="PROSITE" id="PS50016"/>
    </source>
</evidence>
<keyword evidence="10" id="KW-0805">Transcription regulation</keyword>
<dbReference type="PANTHER" id="PTHR45838:SF4">
    <property type="entry name" value="HISTONE-LYSINE N-METHYLTRANSFERASE TRITHORAX"/>
    <property type="match status" value="1"/>
</dbReference>
<dbReference type="PROSITE" id="PS50016">
    <property type="entry name" value="ZF_PHD_2"/>
    <property type="match status" value="1"/>
</dbReference>
<gene>
    <name evidence="19" type="ORF">OLC1_LOCUS4259</name>
</gene>
<feature type="domain" description="PHD-type" evidence="15">
    <location>
        <begin position="1548"/>
        <end position="1598"/>
    </location>
</feature>
<feature type="domain" description="SET" evidence="16">
    <location>
        <begin position="1918"/>
        <end position="2039"/>
    </location>
</feature>
<dbReference type="InterPro" id="IPR013083">
    <property type="entry name" value="Znf_RING/FYVE/PHD"/>
</dbReference>
<feature type="domain" description="Post-SET" evidence="17">
    <location>
        <begin position="2047"/>
        <end position="2063"/>
    </location>
</feature>
<keyword evidence="7 13" id="KW-0863">Zinc-finger</keyword>
<evidence type="ECO:0000256" key="9">
    <source>
        <dbReference type="ARBA" id="ARBA00022853"/>
    </source>
</evidence>
<keyword evidence="11" id="KW-0804">Transcription</keyword>
<sequence length="2063" mass="225813">MEHANRKEVYFTTYSQVRASSSACKRSTVVATSGKLVQLPSFIEPDKKKWRAGFFSLCHYGVGYGRTRLRRLLWFDFVVFVVMENSWHIKCGASVPQSSQEHQHQILSRNLYLQSSAGANSTSLVHRLAPETVNHWSSNLSPNNMTVTEKNLSFLSLLSGTPRTCPDEVLLGGSHVSGSAAGSEVSLLSSQPFGPRFSGQRTEAFSDLAWFVSSTTGVVTNQGSNFGPKLLVQGCPRDLQQLDVPQADTHSNSINQTRTNLSYLRMGCLDSATSLDLGKIHVGKTVAVSQRVPDSSVSCSSSSLLTGVPRVFCLGLSGILLISNPGHLGVVCSCHGWHMSLSKFAQHSGSCNVNPGIAIHVDGGETIANWRKAYFHKSGIRVPEDYTGWDWPQESSAATGLLQPDLTRPNFPADSPLYNQANDSLGACLHSLSQLNHILPTLKNTRTDKKVDEFVHRDEQKSCWEDSNSIKFHGSGSSTKNGLHFVADDQIVGYTRSVSSMMPPNVLGVRNPYNVLPVISSCKDSVFGSGNSLHSDMPKLLSLGKDVSVGRIVESSYEDTTSSNIELKLGQPSQQNRATASGSSVTAVPASNLVFHSQPRGSVFMDQHLHQTSTSRSIDRSGEYHLAGTMTSSIVRTEKNKMKDLNHVYGAFGVSNSSQLKVFNKNAASNNAVTSESSPSLRSSEEKHRFKLSMDSQSGPSLSNADRFGFPFLNETIRDQFSINLLDSQKRQKDDLWCTAEPNRGTHTKPVAEMLSFGGVDCHWDLCHNPVLRDKVSSMCQNTSTMANAHDMRNNLKHSGQVSYPVQIGQHNPISSRTSASGPAHSLWNSAKKPTSAKSFADLTGNGVGDGRSRIFPFQSISALSSDIVGTAGSFKTIPDQRESQDYCEKIQFTIPQLPLSTRKNDLNLTDILSAAAIATPSCVTTNVAIEESEKLPSVTDDHCDFQASAASQRCYSIGKDAEPQFRFHTDPEQTTQWFMRVGCDTNLASSSKGEKCYTELMSRYFPQKFDCLPGRPDLLRNPSLGEFEDKEANAVGLVAPLLGPKLSGTLPFSDMSNSFAATKKAKFSTFEWRDVPRKVVKYTDEADTKCSEKSAHHVLKELEISNLSSGCSAPAVSQASIKANNKDSFTVNGAVTANNLVVDEGSRIERCDSTDDDDSGRSAAFSDFPSKSNLMDKRSSKAIFSKFYHDLKGDTLSGGSLKLRKMQSQTASSSPVQTRDVFQNVEDESRSGERSQMKAKQADPLVPAFALHATQSEVLNCETKVKQPKNLAILSQGDQQSFTGCPYSVAQNSTRVSKLSSSGAVSWKRDLNDQICAEASEETPKKRLRLVGGTDYLEQEKHSTCTVSELASKGAVVDCNVTSGDLANVSCKRRPIACGKYGVLCNANSQKPAKIVSLSTVLKAARRCSFAESGKLGLGDAKESNKKANLKANKAVQNGLTSMNEKSLFPCRKNSGDPSHTMKNRRNDGKRSQAIFNNNMNTHRRRKFKHVRKRSINELSVKGSDSNCEPAVLKCGKSVQSINGSFSQMSADEPAKKSNIERSRDLGESCCVCGSSNEDDCNCLLECDHCLIKVHQACYGVSVAPKARWYCRPCKTNSRNTVCVLCGYGGGAMTRALRTHNTVKSLLKAWGIMTETDYINLGISEPVGNSYKILPSTKMVGGSDPFLIMRPAMMESNLLASGSNDLSKHGDAVDIPSSASNATVLCNSIVAGVFDASVKQWVHMVCGLWTPGTRCPNVGTMSSFDVSGTRHPKPNGVCSICQRSGGTCIQCRVADCHIQFHPWCAHQKGLLQSEVEGADNESVGFYGRCMVHEIHHHQGDDSDNYHNSNANHGEREPTCARTEGYKGRKQDISYDNHYHKSDTGSGCLVSQEQLNAWIHIHGQKSSTRGGPLKAPTSAIEPDCRKEYARYKQLRGWKHLVVYKSGIHGHGLYTSQFISRGAMVVEYVGEIVGVHVADKRETEYQAGKKLQYKSACYFFKIDKEHIIDATRKGGIARFVNHSCSPNCVAKVISVRNEKKVVFFAERDIYPGEEVTYDYHFNHEDDGKKLPCFCKSKNCRLYLN</sequence>
<evidence type="ECO:0000256" key="5">
    <source>
        <dbReference type="ARBA" id="ARBA00022723"/>
    </source>
</evidence>
<keyword evidence="20" id="KW-1185">Reference proteome</keyword>
<dbReference type="Pfam" id="PF00856">
    <property type="entry name" value="SET"/>
    <property type="match status" value="1"/>
</dbReference>
<feature type="region of interest" description="Disordered" evidence="14">
    <location>
        <begin position="1821"/>
        <end position="1841"/>
    </location>
</feature>
<accession>A0AAV1CAL6</accession>
<feature type="region of interest" description="Disordered" evidence="14">
    <location>
        <begin position="669"/>
        <end position="702"/>
    </location>
</feature>
<dbReference type="Pfam" id="PF13831">
    <property type="entry name" value="PHD_2"/>
    <property type="match status" value="1"/>
</dbReference>
<evidence type="ECO:0000256" key="7">
    <source>
        <dbReference type="ARBA" id="ARBA00022771"/>
    </source>
</evidence>
<dbReference type="SUPFAM" id="SSF82199">
    <property type="entry name" value="SET domain"/>
    <property type="match status" value="1"/>
</dbReference>
<evidence type="ECO:0000259" key="18">
    <source>
        <dbReference type="PROSITE" id="PS51805"/>
    </source>
</evidence>
<dbReference type="CDD" id="cd10518">
    <property type="entry name" value="SET_SETD1-like"/>
    <property type="match status" value="1"/>
</dbReference>
<dbReference type="Pfam" id="PF16135">
    <property type="entry name" value="TDBD"/>
    <property type="match status" value="1"/>
</dbReference>
<dbReference type="PANTHER" id="PTHR45838">
    <property type="entry name" value="HISTONE-LYSINE-N-METHYLTRANSFERASE 2 KMT2 FAMILY MEMBER"/>
    <property type="match status" value="1"/>
</dbReference>
<dbReference type="GO" id="GO:0042800">
    <property type="term" value="F:histone H3K4 methyltransferase activity"/>
    <property type="evidence" value="ECO:0007669"/>
    <property type="project" value="TreeGrafter"/>
</dbReference>
<evidence type="ECO:0000256" key="8">
    <source>
        <dbReference type="ARBA" id="ARBA00022833"/>
    </source>
</evidence>
<evidence type="ECO:0000256" key="11">
    <source>
        <dbReference type="ARBA" id="ARBA00023163"/>
    </source>
</evidence>
<feature type="compositionally biased region" description="Basic and acidic residues" evidence="14">
    <location>
        <begin position="1228"/>
        <end position="1237"/>
    </location>
</feature>
<keyword evidence="6" id="KW-0677">Repeat</keyword>
<dbReference type="InterPro" id="IPR019787">
    <property type="entry name" value="Znf_PHD-finger"/>
</dbReference>
<dbReference type="PROSITE" id="PS50868">
    <property type="entry name" value="POST_SET"/>
    <property type="match status" value="1"/>
</dbReference>
<evidence type="ECO:0000313" key="20">
    <source>
        <dbReference type="Proteomes" id="UP001161247"/>
    </source>
</evidence>
<dbReference type="InterPro" id="IPR001965">
    <property type="entry name" value="Znf_PHD"/>
</dbReference>
<evidence type="ECO:0000256" key="3">
    <source>
        <dbReference type="ARBA" id="ARBA00022679"/>
    </source>
</evidence>
<protein>
    <submittedName>
        <fullName evidence="19">OLC1v1027960C1</fullName>
    </submittedName>
</protein>
<evidence type="ECO:0000256" key="6">
    <source>
        <dbReference type="ARBA" id="ARBA00022737"/>
    </source>
</evidence>
<evidence type="ECO:0000256" key="1">
    <source>
        <dbReference type="ARBA" id="ARBA00004123"/>
    </source>
</evidence>
<dbReference type="Proteomes" id="UP001161247">
    <property type="component" value="Chromosome 2"/>
</dbReference>
<dbReference type="InterPro" id="IPR032308">
    <property type="entry name" value="TDBD"/>
</dbReference>
<reference evidence="19" key="1">
    <citation type="submission" date="2023-03" db="EMBL/GenBank/DDBJ databases">
        <authorList>
            <person name="Julca I."/>
        </authorList>
    </citation>
    <scope>NUCLEOTIDE SEQUENCE</scope>
</reference>
<dbReference type="InterPro" id="IPR001214">
    <property type="entry name" value="SET_dom"/>
</dbReference>
<evidence type="ECO:0000256" key="14">
    <source>
        <dbReference type="SAM" id="MobiDB-lite"/>
    </source>
</evidence>
<keyword evidence="4" id="KW-0949">S-adenosyl-L-methionine</keyword>
<dbReference type="SMART" id="SM00249">
    <property type="entry name" value="PHD"/>
    <property type="match status" value="2"/>
</dbReference>
<dbReference type="GO" id="GO:0035097">
    <property type="term" value="C:histone methyltransferase complex"/>
    <property type="evidence" value="ECO:0007669"/>
    <property type="project" value="TreeGrafter"/>
</dbReference>
<dbReference type="SUPFAM" id="SSF57903">
    <property type="entry name" value="FYVE/PHD zinc finger"/>
    <property type="match status" value="1"/>
</dbReference>
<dbReference type="Gene3D" id="2.170.270.10">
    <property type="entry name" value="SET domain"/>
    <property type="match status" value="1"/>
</dbReference>
<dbReference type="EMBL" id="OX459119">
    <property type="protein sequence ID" value="CAI9092651.1"/>
    <property type="molecule type" value="Genomic_DNA"/>
</dbReference>
<dbReference type="Gene3D" id="3.30.40.10">
    <property type="entry name" value="Zinc/RING finger domain, C3HC4 (zinc finger)"/>
    <property type="match status" value="2"/>
</dbReference>
<dbReference type="GO" id="GO:0008270">
    <property type="term" value="F:zinc ion binding"/>
    <property type="evidence" value="ECO:0007669"/>
    <property type="project" value="UniProtKB-KW"/>
</dbReference>
<feature type="compositionally biased region" description="Polar residues" evidence="14">
    <location>
        <begin position="1208"/>
        <end position="1222"/>
    </location>
</feature>
<evidence type="ECO:0000259" key="17">
    <source>
        <dbReference type="PROSITE" id="PS50868"/>
    </source>
</evidence>
<evidence type="ECO:0000256" key="2">
    <source>
        <dbReference type="ARBA" id="ARBA00022603"/>
    </source>
</evidence>
<dbReference type="InterPro" id="IPR003616">
    <property type="entry name" value="Post-SET_dom"/>
</dbReference>
<dbReference type="Pfam" id="PF13832">
    <property type="entry name" value="zf-HC5HC2H_2"/>
    <property type="match status" value="1"/>
</dbReference>
<organism evidence="19 20">
    <name type="scientific">Oldenlandia corymbosa var. corymbosa</name>
    <dbReference type="NCBI Taxonomy" id="529605"/>
    <lineage>
        <taxon>Eukaryota</taxon>
        <taxon>Viridiplantae</taxon>
        <taxon>Streptophyta</taxon>
        <taxon>Embryophyta</taxon>
        <taxon>Tracheophyta</taxon>
        <taxon>Spermatophyta</taxon>
        <taxon>Magnoliopsida</taxon>
        <taxon>eudicotyledons</taxon>
        <taxon>Gunneridae</taxon>
        <taxon>Pentapetalae</taxon>
        <taxon>asterids</taxon>
        <taxon>lamiids</taxon>
        <taxon>Gentianales</taxon>
        <taxon>Rubiaceae</taxon>
        <taxon>Rubioideae</taxon>
        <taxon>Spermacoceae</taxon>
        <taxon>Hedyotis-Oldenlandia complex</taxon>
        <taxon>Oldenlandia</taxon>
    </lineage>
</organism>
<evidence type="ECO:0000256" key="10">
    <source>
        <dbReference type="ARBA" id="ARBA00023015"/>
    </source>
</evidence>
<feature type="region of interest" description="Disordered" evidence="14">
    <location>
        <begin position="1149"/>
        <end position="1172"/>
    </location>
</feature>
<dbReference type="PROSITE" id="PS50280">
    <property type="entry name" value="SET"/>
    <property type="match status" value="1"/>
</dbReference>